<evidence type="ECO:0000259" key="2">
    <source>
        <dbReference type="PROSITE" id="PS50011"/>
    </source>
</evidence>
<keyword evidence="1" id="KW-0067">ATP-binding</keyword>
<dbReference type="InterPro" id="IPR000719">
    <property type="entry name" value="Prot_kinase_dom"/>
</dbReference>
<evidence type="ECO:0000256" key="1">
    <source>
        <dbReference type="PROSITE-ProRule" id="PRU10141"/>
    </source>
</evidence>
<proteinExistence type="predicted"/>
<dbReference type="GO" id="GO:0004674">
    <property type="term" value="F:protein serine/threonine kinase activity"/>
    <property type="evidence" value="ECO:0007669"/>
    <property type="project" value="TreeGrafter"/>
</dbReference>
<dbReference type="SUPFAM" id="SSF56112">
    <property type="entry name" value="Protein kinase-like (PK-like)"/>
    <property type="match status" value="1"/>
</dbReference>
<dbReference type="InterPro" id="IPR051681">
    <property type="entry name" value="Ser/Thr_Kinases-Pseudokinases"/>
</dbReference>
<dbReference type="GO" id="GO:0005524">
    <property type="term" value="F:ATP binding"/>
    <property type="evidence" value="ECO:0007669"/>
    <property type="project" value="UniProtKB-UniRule"/>
</dbReference>
<keyword evidence="1" id="KW-0547">Nucleotide-binding</keyword>
<dbReference type="PANTHER" id="PTHR44329:SF289">
    <property type="entry name" value="SERINE_THREONINE-PROTEIN KINASE VIK"/>
    <property type="match status" value="1"/>
</dbReference>
<feature type="binding site" evidence="1">
    <location>
        <position position="39"/>
    </location>
    <ligand>
        <name>ATP</name>
        <dbReference type="ChEBI" id="CHEBI:30616"/>
    </ligand>
</feature>
<dbReference type="InterPro" id="IPR011009">
    <property type="entry name" value="Kinase-like_dom_sf"/>
</dbReference>
<dbReference type="PROSITE" id="PS00107">
    <property type="entry name" value="PROTEIN_KINASE_ATP"/>
    <property type="match status" value="1"/>
</dbReference>
<keyword evidence="4" id="KW-1185">Reference proteome</keyword>
<evidence type="ECO:0000313" key="4">
    <source>
        <dbReference type="Proteomes" id="UP000485058"/>
    </source>
</evidence>
<dbReference type="InterPro" id="IPR001245">
    <property type="entry name" value="Ser-Thr/Tyr_kinase_cat_dom"/>
</dbReference>
<organism evidence="3 4">
    <name type="scientific">Haematococcus lacustris</name>
    <name type="common">Green alga</name>
    <name type="synonym">Haematococcus pluvialis</name>
    <dbReference type="NCBI Taxonomy" id="44745"/>
    <lineage>
        <taxon>Eukaryota</taxon>
        <taxon>Viridiplantae</taxon>
        <taxon>Chlorophyta</taxon>
        <taxon>core chlorophytes</taxon>
        <taxon>Chlorophyceae</taxon>
        <taxon>CS clade</taxon>
        <taxon>Chlamydomonadales</taxon>
        <taxon>Haematococcaceae</taxon>
        <taxon>Haematococcus</taxon>
    </lineage>
</organism>
<dbReference type="InterPro" id="IPR017441">
    <property type="entry name" value="Protein_kinase_ATP_BS"/>
</dbReference>
<evidence type="ECO:0000313" key="3">
    <source>
        <dbReference type="EMBL" id="GFH19167.1"/>
    </source>
</evidence>
<feature type="domain" description="Protein kinase" evidence="2">
    <location>
        <begin position="12"/>
        <end position="296"/>
    </location>
</feature>
<accession>A0A699Z936</accession>
<protein>
    <submittedName>
        <fullName evidence="3">Protein kinase domain-containing protein</fullName>
    </submittedName>
</protein>
<dbReference type="PANTHER" id="PTHR44329">
    <property type="entry name" value="SERINE/THREONINE-PROTEIN KINASE TNNI3K-RELATED"/>
    <property type="match status" value="1"/>
</dbReference>
<dbReference type="PROSITE" id="PS50011">
    <property type="entry name" value="PROTEIN_KINASE_DOM"/>
    <property type="match status" value="1"/>
</dbReference>
<dbReference type="Gene3D" id="1.10.510.10">
    <property type="entry name" value="Transferase(Phosphotransferase) domain 1"/>
    <property type="match status" value="1"/>
</dbReference>
<dbReference type="CDD" id="cd13999">
    <property type="entry name" value="STKc_MAP3K-like"/>
    <property type="match status" value="1"/>
</dbReference>
<dbReference type="PIRSF" id="PIRSF000654">
    <property type="entry name" value="Integrin-linked_kinase"/>
    <property type="match status" value="1"/>
</dbReference>
<comment type="caution">
    <text evidence="3">The sequence shown here is derived from an EMBL/GenBank/DDBJ whole genome shotgun (WGS) entry which is preliminary data.</text>
</comment>
<dbReference type="AlphaFoldDB" id="A0A699Z936"/>
<dbReference type="EMBL" id="BLLF01001417">
    <property type="protein sequence ID" value="GFH19167.1"/>
    <property type="molecule type" value="Genomic_DNA"/>
</dbReference>
<gene>
    <name evidence="3" type="ORF">HaLaN_16071</name>
</gene>
<keyword evidence="3" id="KW-0808">Transferase</keyword>
<reference evidence="3 4" key="1">
    <citation type="submission" date="2020-02" db="EMBL/GenBank/DDBJ databases">
        <title>Draft genome sequence of Haematococcus lacustris strain NIES-144.</title>
        <authorList>
            <person name="Morimoto D."/>
            <person name="Nakagawa S."/>
            <person name="Yoshida T."/>
            <person name="Sawayama S."/>
        </authorList>
    </citation>
    <scope>NUCLEOTIDE SEQUENCE [LARGE SCALE GENOMIC DNA]</scope>
    <source>
        <strain evidence="3 4">NIES-144</strain>
    </source>
</reference>
<name>A0A699Z936_HAELA</name>
<keyword evidence="3" id="KW-0418">Kinase</keyword>
<sequence length="302" mass="34192">MGACQSIDASELAMRKLIGSGAYGRVWLAEWTGCAVAVKELTSFTGVDGDVRAWQEMQNEVHMLGTYNHPNIVRFMAICLDPPLIIMQFYPHGSLFDLLQRARSKNSRAIKELSWTNRLDMLRDVAAGMHYLHTRKPPVIHGDLRSPNLLLDLTIDKERPRFHVKIADFGLARMLGANSSLIMVSKTTNPRWTAPEVIRDSQIGPAGDVYSFAIVMWEMLTWQQPYEDMMSVQVIFSTVTDNYRPYMPSDAEVPGNPGITLPDYKALIELCWSADARKRPSFKQLVVDLQCMQPVNMVWAPM</sequence>
<dbReference type="Proteomes" id="UP000485058">
    <property type="component" value="Unassembled WGS sequence"/>
</dbReference>
<dbReference type="Pfam" id="PF07714">
    <property type="entry name" value="PK_Tyr_Ser-Thr"/>
    <property type="match status" value="1"/>
</dbReference>